<name>A0A2K3QHI8_9HYPO</name>
<dbReference type="AlphaFoldDB" id="A0A2K3QHI8"/>
<accession>A0A2K3QHI8</accession>
<keyword evidence="2" id="KW-1185">Reference proteome</keyword>
<comment type="caution">
    <text evidence="1">The sequence shown here is derived from an EMBL/GenBank/DDBJ whole genome shotgun (WGS) entry which is preliminary data.</text>
</comment>
<organism evidence="1 2">
    <name type="scientific">Tolypocladium capitatum</name>
    <dbReference type="NCBI Taxonomy" id="45235"/>
    <lineage>
        <taxon>Eukaryota</taxon>
        <taxon>Fungi</taxon>
        <taxon>Dikarya</taxon>
        <taxon>Ascomycota</taxon>
        <taxon>Pezizomycotina</taxon>
        <taxon>Sordariomycetes</taxon>
        <taxon>Hypocreomycetidae</taxon>
        <taxon>Hypocreales</taxon>
        <taxon>Ophiocordycipitaceae</taxon>
        <taxon>Tolypocladium</taxon>
    </lineage>
</organism>
<sequence>MSGDQQEEEVLGALVTLTSPSPDSNVWHAKQDNVNRTLPPGNPRKRHNIEWGLGPLKITGYVDTTTWEVGVSVSVIGINVGAIYGNLKDGVVLKVDLFAVTGELRLYLKHGNEIWVRYDLQIIFDGQIKNDVKIASV</sequence>
<proteinExistence type="predicted"/>
<gene>
    <name evidence="1" type="ORF">TCAP_03057</name>
</gene>
<dbReference type="Proteomes" id="UP000236621">
    <property type="component" value="Unassembled WGS sequence"/>
</dbReference>
<dbReference type="OrthoDB" id="3832365at2759"/>
<reference evidence="1 2" key="1">
    <citation type="submission" date="2017-08" db="EMBL/GenBank/DDBJ databases">
        <title>Harnessing the power of phylogenomics to disentangle the directionality and signatures of interkingdom host jumping in the parasitic fungal genus Tolypocladium.</title>
        <authorList>
            <person name="Quandt C.A."/>
            <person name="Patterson W."/>
            <person name="Spatafora J.W."/>
        </authorList>
    </citation>
    <scope>NUCLEOTIDE SEQUENCE [LARGE SCALE GENOMIC DNA]</scope>
    <source>
        <strain evidence="1 2">CBS 113982</strain>
    </source>
</reference>
<evidence type="ECO:0000313" key="1">
    <source>
        <dbReference type="EMBL" id="PNY27017.1"/>
    </source>
</evidence>
<dbReference type="STRING" id="45235.A0A2K3QHI8"/>
<protein>
    <submittedName>
        <fullName evidence="1">Uncharacterized protein</fullName>
    </submittedName>
</protein>
<evidence type="ECO:0000313" key="2">
    <source>
        <dbReference type="Proteomes" id="UP000236621"/>
    </source>
</evidence>
<dbReference type="EMBL" id="NRSZ01000469">
    <property type="protein sequence ID" value="PNY27017.1"/>
    <property type="molecule type" value="Genomic_DNA"/>
</dbReference>